<evidence type="ECO:0000256" key="1">
    <source>
        <dbReference type="SAM" id="MobiDB-lite"/>
    </source>
</evidence>
<name>A0A6A6BYU7_ZASCE</name>
<feature type="compositionally biased region" description="Polar residues" evidence="1">
    <location>
        <begin position="244"/>
        <end position="263"/>
    </location>
</feature>
<dbReference type="Proteomes" id="UP000799537">
    <property type="component" value="Unassembled WGS sequence"/>
</dbReference>
<feature type="compositionally biased region" description="Basic and acidic residues" evidence="1">
    <location>
        <begin position="157"/>
        <end position="168"/>
    </location>
</feature>
<dbReference type="AlphaFoldDB" id="A0A6A6BYU7"/>
<organism evidence="2 3">
    <name type="scientific">Zasmidium cellare ATCC 36951</name>
    <dbReference type="NCBI Taxonomy" id="1080233"/>
    <lineage>
        <taxon>Eukaryota</taxon>
        <taxon>Fungi</taxon>
        <taxon>Dikarya</taxon>
        <taxon>Ascomycota</taxon>
        <taxon>Pezizomycotina</taxon>
        <taxon>Dothideomycetes</taxon>
        <taxon>Dothideomycetidae</taxon>
        <taxon>Mycosphaerellales</taxon>
        <taxon>Mycosphaerellaceae</taxon>
        <taxon>Zasmidium</taxon>
    </lineage>
</organism>
<feature type="region of interest" description="Disordered" evidence="1">
    <location>
        <begin position="288"/>
        <end position="363"/>
    </location>
</feature>
<proteinExistence type="predicted"/>
<sequence>MAIHRGIQSAIFYYLSCAPCSEARYRKKRKQEAARTRAERELLQEEHPNLYRHPSPSSTNPHWQTEIALGPALSSRGKRKTNTGDSQRALKAGRASSNASGEPSMVDLAHSSTNGDRNGSLGNFRSYQREDEELWGSTSNLDGSMNGNSLPRPQRARTKDSHSSDYRTYRNPPINDLHPATFTKVHSREDAMWMMQPPPVAEVMSGKLRPPRSRSDSGGSCLSPSSSTMSRQVSNRPHMATPMSRESSSRTSNGPHGQRSPTTSERDFAISPILIPQKDIQLRPSPVLNLNESEDSTNTVIRRPSLAPVPLRRPLTNRAASRPQLSTIASDSSIPANSQTAPDYVIDRPKENGPPVITHSSDESSVYIDPYERRSAVLYDEDRLKVWNDVAPKGVRGKIFRATTDITDAAHRIPGHRHDDSEDAMVTIRPELFDSWYTPDFELPKWIHEHTKREVRERWSMDF</sequence>
<feature type="region of interest" description="Disordered" evidence="1">
    <location>
        <begin position="70"/>
        <end position="181"/>
    </location>
</feature>
<dbReference type="EMBL" id="ML993642">
    <property type="protein sequence ID" value="KAF2159090.1"/>
    <property type="molecule type" value="Genomic_DNA"/>
</dbReference>
<feature type="region of interest" description="Disordered" evidence="1">
    <location>
        <begin position="202"/>
        <end position="268"/>
    </location>
</feature>
<evidence type="ECO:0000313" key="2">
    <source>
        <dbReference type="EMBL" id="KAF2159090.1"/>
    </source>
</evidence>
<evidence type="ECO:0000313" key="3">
    <source>
        <dbReference type="Proteomes" id="UP000799537"/>
    </source>
</evidence>
<dbReference type="OrthoDB" id="506431at2759"/>
<gene>
    <name evidence="2" type="ORF">M409DRAFT_71219</name>
</gene>
<feature type="region of interest" description="Disordered" evidence="1">
    <location>
        <begin position="44"/>
        <end position="63"/>
    </location>
</feature>
<protein>
    <submittedName>
        <fullName evidence="2">Uncharacterized protein</fullName>
    </submittedName>
</protein>
<feature type="compositionally biased region" description="Polar residues" evidence="1">
    <location>
        <begin position="323"/>
        <end position="341"/>
    </location>
</feature>
<feature type="compositionally biased region" description="Polar residues" evidence="1">
    <location>
        <begin position="288"/>
        <end position="300"/>
    </location>
</feature>
<feature type="compositionally biased region" description="Low complexity" evidence="1">
    <location>
        <begin position="216"/>
        <end position="230"/>
    </location>
</feature>
<dbReference type="GeneID" id="54572348"/>
<feature type="compositionally biased region" description="Polar residues" evidence="1">
    <location>
        <begin position="110"/>
        <end position="126"/>
    </location>
</feature>
<dbReference type="RefSeq" id="XP_033659979.1">
    <property type="nucleotide sequence ID" value="XM_033819076.1"/>
</dbReference>
<reference evidence="2" key="1">
    <citation type="journal article" date="2020" name="Stud. Mycol.">
        <title>101 Dothideomycetes genomes: a test case for predicting lifestyles and emergence of pathogens.</title>
        <authorList>
            <person name="Haridas S."/>
            <person name="Albert R."/>
            <person name="Binder M."/>
            <person name="Bloem J."/>
            <person name="Labutti K."/>
            <person name="Salamov A."/>
            <person name="Andreopoulos B."/>
            <person name="Baker S."/>
            <person name="Barry K."/>
            <person name="Bills G."/>
            <person name="Bluhm B."/>
            <person name="Cannon C."/>
            <person name="Castanera R."/>
            <person name="Culley D."/>
            <person name="Daum C."/>
            <person name="Ezra D."/>
            <person name="Gonzalez J."/>
            <person name="Henrissat B."/>
            <person name="Kuo A."/>
            <person name="Liang C."/>
            <person name="Lipzen A."/>
            <person name="Lutzoni F."/>
            <person name="Magnuson J."/>
            <person name="Mondo S."/>
            <person name="Nolan M."/>
            <person name="Ohm R."/>
            <person name="Pangilinan J."/>
            <person name="Park H.-J."/>
            <person name="Ramirez L."/>
            <person name="Alfaro M."/>
            <person name="Sun H."/>
            <person name="Tritt A."/>
            <person name="Yoshinaga Y."/>
            <person name="Zwiers L.-H."/>
            <person name="Turgeon B."/>
            <person name="Goodwin S."/>
            <person name="Spatafora J."/>
            <person name="Crous P."/>
            <person name="Grigoriev I."/>
        </authorList>
    </citation>
    <scope>NUCLEOTIDE SEQUENCE</scope>
    <source>
        <strain evidence="2">ATCC 36951</strain>
    </source>
</reference>
<feature type="compositionally biased region" description="Polar residues" evidence="1">
    <location>
        <begin position="136"/>
        <end position="151"/>
    </location>
</feature>
<accession>A0A6A6BYU7</accession>
<keyword evidence="3" id="KW-1185">Reference proteome</keyword>